<dbReference type="AlphaFoldDB" id="A0A6C0BN19"/>
<accession>A0A6C0BN19</accession>
<protein>
    <submittedName>
        <fullName evidence="1">Uncharacterized protein</fullName>
    </submittedName>
</protein>
<reference evidence="1" key="1">
    <citation type="journal article" date="2020" name="Nature">
        <title>Giant virus diversity and host interactions through global metagenomics.</title>
        <authorList>
            <person name="Schulz F."/>
            <person name="Roux S."/>
            <person name="Paez-Espino D."/>
            <person name="Jungbluth S."/>
            <person name="Walsh D.A."/>
            <person name="Denef V.J."/>
            <person name="McMahon K.D."/>
            <person name="Konstantinidis K.T."/>
            <person name="Eloe-Fadrosh E.A."/>
            <person name="Kyrpides N.C."/>
            <person name="Woyke T."/>
        </authorList>
    </citation>
    <scope>NUCLEOTIDE SEQUENCE</scope>
    <source>
        <strain evidence="1">GVMAG-M-3300017651-5</strain>
    </source>
</reference>
<organism evidence="1">
    <name type="scientific">viral metagenome</name>
    <dbReference type="NCBI Taxonomy" id="1070528"/>
    <lineage>
        <taxon>unclassified sequences</taxon>
        <taxon>metagenomes</taxon>
        <taxon>organismal metagenomes</taxon>
    </lineage>
</organism>
<proteinExistence type="predicted"/>
<sequence>MTSSVQPDNAVWDTIPQEILLSISEFGQIAPGLDESLVNSVILSVSPNWSWMPELIIEEMRSQLLIYSTIEKILEYCDHHGVSVLIRDDLLIIKSLIPETLHTNDITVSSDEGYTFITSDIPGDITTSHWLYDPRPDPNMKNMGYDISPPINRALIVNQYIHDTSISSDEALRIIVKNNPQYNLGRILSRLRSMKERMNTKLAKRMYRLCHSKYIRSMLPITLRSMSLILDDRVCSESFILDILGEYTQSISRDVRYRGHVMISFWNDQAIELYSIIEAMKGRVINKYPENTDTMELRVTRSRNRMRRMKRSCHIL</sequence>
<dbReference type="EMBL" id="MN739197">
    <property type="protein sequence ID" value="QHS93151.1"/>
    <property type="molecule type" value="Genomic_DNA"/>
</dbReference>
<evidence type="ECO:0000313" key="1">
    <source>
        <dbReference type="EMBL" id="QHS93151.1"/>
    </source>
</evidence>
<name>A0A6C0BN19_9ZZZZ</name>